<proteinExistence type="predicted"/>
<dbReference type="AlphaFoldDB" id="A0A0E3S6F7"/>
<dbReference type="GeneID" id="70784832"/>
<dbReference type="HOGENOM" id="CLU_2712833_0_0_2"/>
<evidence type="ECO:0000313" key="2">
    <source>
        <dbReference type="EMBL" id="AKB76799.1"/>
    </source>
</evidence>
<dbReference type="EMBL" id="CP009516">
    <property type="protein sequence ID" value="AKB76799.1"/>
    <property type="molecule type" value="Genomic_DNA"/>
</dbReference>
<gene>
    <name evidence="2" type="ORF">MSHOH_0316</name>
</gene>
<dbReference type="Proteomes" id="UP000033101">
    <property type="component" value="Chromosome"/>
</dbReference>
<organism evidence="2 3">
    <name type="scientific">Methanosarcina horonobensis HB-1 = JCM 15518</name>
    <dbReference type="NCBI Taxonomy" id="1434110"/>
    <lineage>
        <taxon>Archaea</taxon>
        <taxon>Methanobacteriati</taxon>
        <taxon>Methanobacteriota</taxon>
        <taxon>Stenosarchaea group</taxon>
        <taxon>Methanomicrobia</taxon>
        <taxon>Methanosarcinales</taxon>
        <taxon>Methanosarcinaceae</taxon>
        <taxon>Methanosarcina</taxon>
    </lineage>
</organism>
<dbReference type="PATRIC" id="fig|1434110.4.peg.372"/>
<dbReference type="KEGG" id="mhor:MSHOH_0316"/>
<keyword evidence="1" id="KW-1133">Transmembrane helix</keyword>
<accession>A0A0E3S6F7</accession>
<keyword evidence="3" id="KW-1185">Reference proteome</keyword>
<reference evidence="2 3" key="1">
    <citation type="submission" date="2014-07" db="EMBL/GenBank/DDBJ databases">
        <title>Methanogenic archaea and the global carbon cycle.</title>
        <authorList>
            <person name="Henriksen J.R."/>
            <person name="Luke J."/>
            <person name="Reinhart S."/>
            <person name="Benedict M.N."/>
            <person name="Youngblut N.D."/>
            <person name="Metcalf M.E."/>
            <person name="Whitaker R.J."/>
            <person name="Metcalf W.W."/>
        </authorList>
    </citation>
    <scope>NUCLEOTIDE SEQUENCE [LARGE SCALE GENOMIC DNA]</scope>
    <source>
        <strain evidence="2 3">HB-1</strain>
    </source>
</reference>
<dbReference type="RefSeq" id="WP_052730662.1">
    <property type="nucleotide sequence ID" value="NZ_BBCW01000032.1"/>
</dbReference>
<feature type="transmembrane region" description="Helical" evidence="1">
    <location>
        <begin position="7"/>
        <end position="32"/>
    </location>
</feature>
<name>A0A0E3S6F7_9EURY</name>
<sequence>MKELKILLILLFILPLIFLSITIGPFILLSFIDSSWYYSEAVNVGPVDYNAELAKAEEAGYTVKGVLALARR</sequence>
<keyword evidence="1" id="KW-0812">Transmembrane</keyword>
<keyword evidence="1" id="KW-0472">Membrane</keyword>
<evidence type="ECO:0000256" key="1">
    <source>
        <dbReference type="SAM" id="Phobius"/>
    </source>
</evidence>
<protein>
    <submittedName>
        <fullName evidence="2">Uncharacterized protein</fullName>
    </submittedName>
</protein>
<dbReference type="STRING" id="1434110.MSHOH_0316"/>
<evidence type="ECO:0000313" key="3">
    <source>
        <dbReference type="Proteomes" id="UP000033101"/>
    </source>
</evidence>